<feature type="domain" description="Carboxylesterase type B" evidence="6">
    <location>
        <begin position="23"/>
        <end position="534"/>
    </location>
</feature>
<organism evidence="7">
    <name type="scientific">Cacopsylla melanoneura</name>
    <dbReference type="NCBI Taxonomy" id="428564"/>
    <lineage>
        <taxon>Eukaryota</taxon>
        <taxon>Metazoa</taxon>
        <taxon>Ecdysozoa</taxon>
        <taxon>Arthropoda</taxon>
        <taxon>Hexapoda</taxon>
        <taxon>Insecta</taxon>
        <taxon>Pterygota</taxon>
        <taxon>Neoptera</taxon>
        <taxon>Paraneoptera</taxon>
        <taxon>Hemiptera</taxon>
        <taxon>Sternorrhyncha</taxon>
        <taxon>Psylloidea</taxon>
        <taxon>Psyllidae</taxon>
        <taxon>Psyllinae</taxon>
        <taxon>Cacopsylla</taxon>
    </lineage>
</organism>
<feature type="signal peptide" evidence="5">
    <location>
        <begin position="1"/>
        <end position="22"/>
    </location>
</feature>
<accession>A0A8D8WAC5</accession>
<dbReference type="InterPro" id="IPR019819">
    <property type="entry name" value="Carboxylesterase_B_CS"/>
</dbReference>
<evidence type="ECO:0000256" key="1">
    <source>
        <dbReference type="ARBA" id="ARBA00005964"/>
    </source>
</evidence>
<dbReference type="Gene3D" id="3.40.50.1820">
    <property type="entry name" value="alpha/beta hydrolase"/>
    <property type="match status" value="1"/>
</dbReference>
<keyword evidence="2" id="KW-0719">Serine esterase</keyword>
<dbReference type="InterPro" id="IPR002018">
    <property type="entry name" value="CarbesteraseB"/>
</dbReference>
<dbReference type="AlphaFoldDB" id="A0A8D8WAC5"/>
<protein>
    <recommendedName>
        <fullName evidence="5">Carboxylic ester hydrolase</fullName>
        <ecNumber evidence="5">3.1.1.-</ecNumber>
    </recommendedName>
</protein>
<dbReference type="InterPro" id="IPR029058">
    <property type="entry name" value="AB_hydrolase_fold"/>
</dbReference>
<keyword evidence="5" id="KW-0732">Signal</keyword>
<sequence length="561" mass="62507">MRLDIPSLSLLCATFFICTVNGETVDLSLGRLNGTVRLSRKGQPFHAFLAIPFARPPVGDLRFKDPVPHPSWSEERDASTEPPVCPQLMTFFPEMGDAIFGQEDCLYLNVYTPQLDSDAKLPVMVFIHGGGFLMGGASAYGAEYFMDHNVILVSIQYRIGILGFLSFGNRLIPGNLGLKDQVLAMQWVRDHIQNFGGDKDRVTLFGESAGGASVDMHLVSPLSKGLFHRAIMQSGTGSNPWAIIPQPLAKERANAFATLVGCPIQPWSSLETCLKELPVGTFVHVMDKFYLWDKAPMIRFGPVIEPSSSENNFLPQHPLQLPHMRVPVIIGCNFKEGGILGAPFCTDDYKQATNFNKHLDRVIPHVLTTDQWTPINKRSELIKKVKEFYLNNQPLGPDNLDGFIDMVSDIDFFHGAIKTVLHHKPFGPGFFYLYNYEMTASLNSVFGNCSRPLGVSHGDELLQLFPLGFVSHTPTEEEVAASEQLLHLWTSFARDGVPDHPEWSPVSSESIEHLYISRNSVAMQPSFFEERMKFVDSLPLVMTSDLTDTSVGQNPKVKTEF</sequence>
<keyword evidence="4" id="KW-0325">Glycoprotein</keyword>
<comment type="similarity">
    <text evidence="1 5">Belongs to the type-B carboxylesterase/lipase family.</text>
</comment>
<dbReference type="PROSITE" id="PS00941">
    <property type="entry name" value="CARBOXYLESTERASE_B_2"/>
    <property type="match status" value="1"/>
</dbReference>
<evidence type="ECO:0000256" key="5">
    <source>
        <dbReference type="RuleBase" id="RU361235"/>
    </source>
</evidence>
<dbReference type="PANTHER" id="PTHR43142:SF1">
    <property type="entry name" value="CARBOXYLIC ESTER HYDROLASE"/>
    <property type="match status" value="1"/>
</dbReference>
<evidence type="ECO:0000256" key="4">
    <source>
        <dbReference type="ARBA" id="ARBA00023180"/>
    </source>
</evidence>
<feature type="chain" id="PRO_5034402782" description="Carboxylic ester hydrolase" evidence="5">
    <location>
        <begin position="23"/>
        <end position="561"/>
    </location>
</feature>
<dbReference type="PANTHER" id="PTHR43142">
    <property type="entry name" value="CARBOXYLIC ESTER HYDROLASE"/>
    <property type="match status" value="1"/>
</dbReference>
<dbReference type="GO" id="GO:0052689">
    <property type="term" value="F:carboxylic ester hydrolase activity"/>
    <property type="evidence" value="ECO:0007669"/>
    <property type="project" value="UniProtKB-KW"/>
</dbReference>
<dbReference type="EC" id="3.1.1.-" evidence="5"/>
<evidence type="ECO:0000256" key="2">
    <source>
        <dbReference type="ARBA" id="ARBA00022487"/>
    </source>
</evidence>
<name>A0A8D8WAC5_9HEMI</name>
<proteinExistence type="inferred from homology"/>
<evidence type="ECO:0000256" key="3">
    <source>
        <dbReference type="ARBA" id="ARBA00022801"/>
    </source>
</evidence>
<keyword evidence="3 5" id="KW-0378">Hydrolase</keyword>
<evidence type="ECO:0000259" key="6">
    <source>
        <dbReference type="Pfam" id="PF00135"/>
    </source>
</evidence>
<dbReference type="InterPro" id="IPR019826">
    <property type="entry name" value="Carboxylesterase_B_AS"/>
</dbReference>
<dbReference type="PROSITE" id="PS00122">
    <property type="entry name" value="CARBOXYLESTERASE_B_1"/>
    <property type="match status" value="1"/>
</dbReference>
<dbReference type="EMBL" id="HBUF01163250">
    <property type="protein sequence ID" value="CAG6650659.1"/>
    <property type="molecule type" value="Transcribed_RNA"/>
</dbReference>
<reference evidence="7" key="1">
    <citation type="submission" date="2021-05" db="EMBL/GenBank/DDBJ databases">
        <authorList>
            <person name="Alioto T."/>
            <person name="Alioto T."/>
            <person name="Gomez Garrido J."/>
        </authorList>
    </citation>
    <scope>NUCLEOTIDE SEQUENCE</scope>
</reference>
<evidence type="ECO:0000313" key="7">
    <source>
        <dbReference type="EMBL" id="CAG6650659.1"/>
    </source>
</evidence>
<dbReference type="Pfam" id="PF00135">
    <property type="entry name" value="COesterase"/>
    <property type="match status" value="1"/>
</dbReference>
<dbReference type="SUPFAM" id="SSF53474">
    <property type="entry name" value="alpha/beta-Hydrolases"/>
    <property type="match status" value="1"/>
</dbReference>